<reference evidence="2 3" key="1">
    <citation type="submission" date="2014-04" db="EMBL/GenBank/DDBJ databases">
        <authorList>
            <consortium name="DOE Joint Genome Institute"/>
            <person name="Kuo A."/>
            <person name="Kohler A."/>
            <person name="Jargeat P."/>
            <person name="Nagy L.G."/>
            <person name="Floudas D."/>
            <person name="Copeland A."/>
            <person name="Barry K.W."/>
            <person name="Cichocki N."/>
            <person name="Veneault-Fourrey C."/>
            <person name="LaButti K."/>
            <person name="Lindquist E.A."/>
            <person name="Lipzen A."/>
            <person name="Lundell T."/>
            <person name="Morin E."/>
            <person name="Murat C."/>
            <person name="Sun H."/>
            <person name="Tunlid A."/>
            <person name="Henrissat B."/>
            <person name="Grigoriev I.V."/>
            <person name="Hibbett D.S."/>
            <person name="Martin F."/>
            <person name="Nordberg H.P."/>
            <person name="Cantor M.N."/>
            <person name="Hua S.X."/>
        </authorList>
    </citation>
    <scope>NUCLEOTIDE SEQUENCE [LARGE SCALE GENOMIC DNA]</scope>
    <source>
        <strain evidence="2 3">Ve08.2h10</strain>
    </source>
</reference>
<evidence type="ECO:0000313" key="3">
    <source>
        <dbReference type="Proteomes" id="UP000054538"/>
    </source>
</evidence>
<feature type="region of interest" description="Disordered" evidence="1">
    <location>
        <begin position="118"/>
        <end position="163"/>
    </location>
</feature>
<dbReference type="Proteomes" id="UP000054538">
    <property type="component" value="Unassembled WGS sequence"/>
</dbReference>
<protein>
    <submittedName>
        <fullName evidence="2">Uncharacterized protein</fullName>
    </submittedName>
</protein>
<feature type="non-terminal residue" evidence="2">
    <location>
        <position position="1"/>
    </location>
</feature>
<dbReference type="OrthoDB" id="2692879at2759"/>
<feature type="compositionally biased region" description="Acidic residues" evidence="1">
    <location>
        <begin position="123"/>
        <end position="136"/>
    </location>
</feature>
<name>A0A0D0BRV2_9AGAM</name>
<evidence type="ECO:0000256" key="1">
    <source>
        <dbReference type="SAM" id="MobiDB-lite"/>
    </source>
</evidence>
<dbReference type="InParanoid" id="A0A0D0BRV2"/>
<keyword evidence="3" id="KW-1185">Reference proteome</keyword>
<sequence length="163" mass="18756">ALSVYQKDVCWVANNLREEEWDEAKNTAAKWNLDHRPPNEVKARNGARYGQKVFWEFAQEMWQACGMQVIIVVGWKQEDGVKIQSFSTLGDFNDEIVNGEKFQGIHKISTAWDKYIGTHFEPEGEPNTDDADSEEESNPKQKKKHKRPDPTTQVTCEDGAIWI</sequence>
<feature type="non-terminal residue" evidence="2">
    <location>
        <position position="163"/>
    </location>
</feature>
<gene>
    <name evidence="2" type="ORF">PAXRUDRAFT_72660</name>
</gene>
<dbReference type="HOGENOM" id="CLU_030984_4_0_1"/>
<accession>A0A0D0BRV2</accession>
<organism evidence="2 3">
    <name type="scientific">Paxillus rubicundulus Ve08.2h10</name>
    <dbReference type="NCBI Taxonomy" id="930991"/>
    <lineage>
        <taxon>Eukaryota</taxon>
        <taxon>Fungi</taxon>
        <taxon>Dikarya</taxon>
        <taxon>Basidiomycota</taxon>
        <taxon>Agaricomycotina</taxon>
        <taxon>Agaricomycetes</taxon>
        <taxon>Agaricomycetidae</taxon>
        <taxon>Boletales</taxon>
        <taxon>Paxilineae</taxon>
        <taxon>Paxillaceae</taxon>
        <taxon>Paxillus</taxon>
    </lineage>
</organism>
<dbReference type="AlphaFoldDB" id="A0A0D0BRV2"/>
<reference evidence="3" key="2">
    <citation type="submission" date="2015-01" db="EMBL/GenBank/DDBJ databases">
        <title>Evolutionary Origins and Diversification of the Mycorrhizal Mutualists.</title>
        <authorList>
            <consortium name="DOE Joint Genome Institute"/>
            <consortium name="Mycorrhizal Genomics Consortium"/>
            <person name="Kohler A."/>
            <person name="Kuo A."/>
            <person name="Nagy L.G."/>
            <person name="Floudas D."/>
            <person name="Copeland A."/>
            <person name="Barry K.W."/>
            <person name="Cichocki N."/>
            <person name="Veneault-Fourrey C."/>
            <person name="LaButti K."/>
            <person name="Lindquist E.A."/>
            <person name="Lipzen A."/>
            <person name="Lundell T."/>
            <person name="Morin E."/>
            <person name="Murat C."/>
            <person name="Riley R."/>
            <person name="Ohm R."/>
            <person name="Sun H."/>
            <person name="Tunlid A."/>
            <person name="Henrissat B."/>
            <person name="Grigoriev I.V."/>
            <person name="Hibbett D.S."/>
            <person name="Martin F."/>
        </authorList>
    </citation>
    <scope>NUCLEOTIDE SEQUENCE [LARGE SCALE GENOMIC DNA]</scope>
    <source>
        <strain evidence="3">Ve08.2h10</strain>
    </source>
</reference>
<dbReference type="EMBL" id="KN829072">
    <property type="protein sequence ID" value="KIK74207.1"/>
    <property type="molecule type" value="Genomic_DNA"/>
</dbReference>
<proteinExistence type="predicted"/>
<evidence type="ECO:0000313" key="2">
    <source>
        <dbReference type="EMBL" id="KIK74207.1"/>
    </source>
</evidence>